<dbReference type="STRING" id="1890683.A0A427YM48"/>
<name>A0A427YM48_9TREE</name>
<dbReference type="GO" id="GO:0006351">
    <property type="term" value="P:DNA-templated transcription"/>
    <property type="evidence" value="ECO:0007669"/>
    <property type="project" value="InterPro"/>
</dbReference>
<proteinExistence type="predicted"/>
<dbReference type="Pfam" id="PF04082">
    <property type="entry name" value="Fungal_trans"/>
    <property type="match status" value="1"/>
</dbReference>
<feature type="domain" description="Xylanolytic transcriptional activator regulatory" evidence="3">
    <location>
        <begin position="277"/>
        <end position="351"/>
    </location>
</feature>
<evidence type="ECO:0000259" key="3">
    <source>
        <dbReference type="SMART" id="SM00906"/>
    </source>
</evidence>
<protein>
    <recommendedName>
        <fullName evidence="3">Xylanolytic transcriptional activator regulatory domain-containing protein</fullName>
    </recommendedName>
</protein>
<feature type="compositionally biased region" description="Low complexity" evidence="2">
    <location>
        <begin position="470"/>
        <end position="487"/>
    </location>
</feature>
<keyword evidence="1" id="KW-0539">Nucleus</keyword>
<feature type="region of interest" description="Disordered" evidence="2">
    <location>
        <begin position="74"/>
        <end position="94"/>
    </location>
</feature>
<comment type="caution">
    <text evidence="4">The sequence shown here is derived from an EMBL/GenBank/DDBJ whole genome shotgun (WGS) entry which is preliminary data.</text>
</comment>
<dbReference type="InterPro" id="IPR007219">
    <property type="entry name" value="XnlR_reg_dom"/>
</dbReference>
<evidence type="ECO:0000313" key="4">
    <source>
        <dbReference type="EMBL" id="RSH92165.1"/>
    </source>
</evidence>
<dbReference type="SMART" id="SM00906">
    <property type="entry name" value="Fungal_trans"/>
    <property type="match status" value="1"/>
</dbReference>
<gene>
    <name evidence="4" type="ORF">EHS25_008580</name>
</gene>
<feature type="compositionally biased region" description="Basic and acidic residues" evidence="2">
    <location>
        <begin position="558"/>
        <end position="573"/>
    </location>
</feature>
<dbReference type="GO" id="GO:0008270">
    <property type="term" value="F:zinc ion binding"/>
    <property type="evidence" value="ECO:0007669"/>
    <property type="project" value="InterPro"/>
</dbReference>
<feature type="region of interest" description="Disordered" evidence="2">
    <location>
        <begin position="20"/>
        <end position="41"/>
    </location>
</feature>
<dbReference type="PANTHER" id="PTHR47783">
    <property type="entry name" value="ZN(II)2CYS6 TRANSCRIPTION FACTOR (EUROFUNG)-RELATED"/>
    <property type="match status" value="1"/>
</dbReference>
<keyword evidence="5" id="KW-1185">Reference proteome</keyword>
<feature type="region of interest" description="Disordered" evidence="2">
    <location>
        <begin position="465"/>
        <end position="487"/>
    </location>
</feature>
<dbReference type="GO" id="GO:0003677">
    <property type="term" value="F:DNA binding"/>
    <property type="evidence" value="ECO:0007669"/>
    <property type="project" value="InterPro"/>
</dbReference>
<evidence type="ECO:0000256" key="1">
    <source>
        <dbReference type="ARBA" id="ARBA00023242"/>
    </source>
</evidence>
<dbReference type="EMBL" id="RSCD01000006">
    <property type="protein sequence ID" value="RSH92165.1"/>
    <property type="molecule type" value="Genomic_DNA"/>
</dbReference>
<dbReference type="PANTHER" id="PTHR47783:SF1">
    <property type="entry name" value="ZN(II)2CYS6 TRANSCRIPTION FACTOR (EUROFUNG)"/>
    <property type="match status" value="1"/>
</dbReference>
<feature type="region of interest" description="Disordered" evidence="2">
    <location>
        <begin position="541"/>
        <end position="573"/>
    </location>
</feature>
<feature type="compositionally biased region" description="Polar residues" evidence="2">
    <location>
        <begin position="541"/>
        <end position="557"/>
    </location>
</feature>
<dbReference type="OrthoDB" id="2428527at2759"/>
<dbReference type="CDD" id="cd12148">
    <property type="entry name" value="fungal_TF_MHR"/>
    <property type="match status" value="1"/>
</dbReference>
<reference evidence="4 5" key="1">
    <citation type="submission" date="2018-11" db="EMBL/GenBank/DDBJ databases">
        <title>Genome sequence of Saitozyma podzolica DSM 27192.</title>
        <authorList>
            <person name="Aliyu H."/>
            <person name="Gorte O."/>
            <person name="Ochsenreither K."/>
        </authorList>
    </citation>
    <scope>NUCLEOTIDE SEQUENCE [LARGE SCALE GENOMIC DNA]</scope>
    <source>
        <strain evidence="4 5">DSM 27192</strain>
    </source>
</reference>
<organism evidence="4 5">
    <name type="scientific">Saitozyma podzolica</name>
    <dbReference type="NCBI Taxonomy" id="1890683"/>
    <lineage>
        <taxon>Eukaryota</taxon>
        <taxon>Fungi</taxon>
        <taxon>Dikarya</taxon>
        <taxon>Basidiomycota</taxon>
        <taxon>Agaricomycotina</taxon>
        <taxon>Tremellomycetes</taxon>
        <taxon>Tremellales</taxon>
        <taxon>Trimorphomycetaceae</taxon>
        <taxon>Saitozyma</taxon>
    </lineage>
</organism>
<dbReference type="Proteomes" id="UP000279259">
    <property type="component" value="Unassembled WGS sequence"/>
</dbReference>
<sequence>MDSAMSGDRMSSEGAMLPVDFGVIQDPGPSAPYQSQPPPASGPLTFDPFDPTQFILALSSQVPTVEATDASPVYADGSQSLRPIPSAGSGRAGDRLELDAAPRTVRITWWRPHGPTAIVPGLKRVTIKVRVGPNVDAPSQEPLRIAGQGGTPKGRTEDLFDDRGLPRSDILVHLIDLFAQHFECQYPALDRHSLLRSAQEGSGSVFLLNCVAGMAARFSTHTAIAKPDIRPHEYGNAFANRAKTHLASSLAVPSRETVSALTLLAVLGLSNDSESEMWMYTGMAVRMALDLGLHLDASEAQGITPEERRLNILTFWPIVLLDFSLSFGTGRRTTLSVDDITQVIPTQDDMRPALASHETSDQQQQVTSHGRSPFPYAARQMLAYGQLINLLNGPAEDTPERTEALRKARSLVIDVYNQLPPDMLWSATNLQIHRHAHQSPIFLHLHLWMHAMISYDFVSRPQPNTRRRLSGPISAPPSGSATPTHTASDVWRNSVRTIGDILVLSDVIDPFAYLALPYVNQAFYVAGCCYMKELEQYATASTVADNDTSEPTASMSLQRRDATTRPTAEDASKKQADLFRSLLTSAARSSISTLQQGLARMTTYWSGISWIAGALDQRAAGIPTNDIDLVAVQEQLAPYISQPETVFAASPATPATQQRLAGQTPRVETVQQGLTDGSFDFADFDFFSLPFDLVGLDTATEGQSTGGFQLA</sequence>
<dbReference type="AlphaFoldDB" id="A0A427YM48"/>
<evidence type="ECO:0000256" key="2">
    <source>
        <dbReference type="SAM" id="MobiDB-lite"/>
    </source>
</evidence>
<evidence type="ECO:0000313" key="5">
    <source>
        <dbReference type="Proteomes" id="UP000279259"/>
    </source>
</evidence>
<accession>A0A427YM48</accession>